<dbReference type="AlphaFoldDB" id="A0A9P4M8X7"/>
<proteinExistence type="predicted"/>
<comment type="caution">
    <text evidence="8">The sequence shown here is derived from an EMBL/GenBank/DDBJ whole genome shotgun (WGS) entry which is preliminary data.</text>
</comment>
<evidence type="ECO:0000313" key="9">
    <source>
        <dbReference type="Proteomes" id="UP000799772"/>
    </source>
</evidence>
<feature type="transmembrane region" description="Helical" evidence="6">
    <location>
        <begin position="362"/>
        <end position="381"/>
    </location>
</feature>
<feature type="compositionally biased region" description="Polar residues" evidence="5">
    <location>
        <begin position="85"/>
        <end position="101"/>
    </location>
</feature>
<dbReference type="InterPro" id="IPR058533">
    <property type="entry name" value="Cation_efflux_TM"/>
</dbReference>
<dbReference type="OrthoDB" id="5382797at2759"/>
<dbReference type="SUPFAM" id="SSF161111">
    <property type="entry name" value="Cation efflux protein transmembrane domain-like"/>
    <property type="match status" value="1"/>
</dbReference>
<evidence type="ECO:0000256" key="4">
    <source>
        <dbReference type="ARBA" id="ARBA00023136"/>
    </source>
</evidence>
<organism evidence="8 9">
    <name type="scientific">Rhizodiscina lignyota</name>
    <dbReference type="NCBI Taxonomy" id="1504668"/>
    <lineage>
        <taxon>Eukaryota</taxon>
        <taxon>Fungi</taxon>
        <taxon>Dikarya</taxon>
        <taxon>Ascomycota</taxon>
        <taxon>Pezizomycotina</taxon>
        <taxon>Dothideomycetes</taxon>
        <taxon>Pleosporomycetidae</taxon>
        <taxon>Aulographales</taxon>
        <taxon>Rhizodiscinaceae</taxon>
        <taxon>Rhizodiscina</taxon>
    </lineage>
</organism>
<name>A0A9P4M8X7_9PEZI</name>
<feature type="region of interest" description="Disordered" evidence="5">
    <location>
        <begin position="472"/>
        <end position="491"/>
    </location>
</feature>
<feature type="compositionally biased region" description="Basic residues" evidence="5">
    <location>
        <begin position="477"/>
        <end position="491"/>
    </location>
</feature>
<dbReference type="Pfam" id="PF01545">
    <property type="entry name" value="Cation_efflux"/>
    <property type="match status" value="1"/>
</dbReference>
<keyword evidence="3 6" id="KW-1133">Transmembrane helix</keyword>
<feature type="transmembrane region" description="Helical" evidence="6">
    <location>
        <begin position="195"/>
        <end position="219"/>
    </location>
</feature>
<dbReference type="Proteomes" id="UP000799772">
    <property type="component" value="Unassembled WGS sequence"/>
</dbReference>
<evidence type="ECO:0000256" key="5">
    <source>
        <dbReference type="SAM" id="MobiDB-lite"/>
    </source>
</evidence>
<dbReference type="InterPro" id="IPR027469">
    <property type="entry name" value="Cation_efflux_TMD_sf"/>
</dbReference>
<keyword evidence="4 6" id="KW-0472">Membrane</keyword>
<evidence type="ECO:0000259" key="7">
    <source>
        <dbReference type="Pfam" id="PF01545"/>
    </source>
</evidence>
<dbReference type="GO" id="GO:0030003">
    <property type="term" value="P:intracellular monoatomic cation homeostasis"/>
    <property type="evidence" value="ECO:0007669"/>
    <property type="project" value="UniProtKB-ARBA"/>
</dbReference>
<evidence type="ECO:0000256" key="1">
    <source>
        <dbReference type="ARBA" id="ARBA00004141"/>
    </source>
</evidence>
<keyword evidence="9" id="KW-1185">Reference proteome</keyword>
<sequence>MASEMPIRVDRGTPTPPPEDENQTVNSATEGTGVHIFNSDTLSPLSANFPGKVQYASFGSMSPPKASPAMPSSAASSLSPYSPMFSENGSDTAASSENKNPFNFKPVPYSPGGPVQTKADLGRRRGHKYKHSSVSHQIFLEPEPKTPLSLPTSLPIPTFKEFRTSMSGDQKLRMLWCFCHLLISGYVQWSGHGSLAMTALSHLLFFDAIGAFLCVAVDIGGNFEVWKRSSIRYPFGLERAEVLAGLAMSIGVLFMGLDLISHNLQHSLENVGGHEPHHHTANPYHERVPSGSVDFAALAAIGATLVSASVLKNHERMGRALRFNLPLPSLLSNPTHLLTLSCSTLMLLLPLFSFKLYKSVDAGLSVLIAALMFALGARLCYALGRMLLMSYPGAPGGAGDVVAKIEEDGAVSSVDEARFWQITLRDMGERNEDEINKLRAKIGNMVRNRLGGGYGGGRGGVKWEVSTQISFDGGGHGHSHARTHVHPHTHA</sequence>
<accession>A0A9P4M8X7</accession>
<evidence type="ECO:0000256" key="2">
    <source>
        <dbReference type="ARBA" id="ARBA00022692"/>
    </source>
</evidence>
<dbReference type="Gene3D" id="1.20.1510.10">
    <property type="entry name" value="Cation efflux protein transmembrane domain"/>
    <property type="match status" value="1"/>
</dbReference>
<dbReference type="GO" id="GO:0098771">
    <property type="term" value="P:inorganic ion homeostasis"/>
    <property type="evidence" value="ECO:0007669"/>
    <property type="project" value="UniProtKB-ARBA"/>
</dbReference>
<feature type="transmembrane region" description="Helical" evidence="6">
    <location>
        <begin position="295"/>
        <end position="314"/>
    </location>
</feature>
<dbReference type="GO" id="GO:0008324">
    <property type="term" value="F:monoatomic cation transmembrane transporter activity"/>
    <property type="evidence" value="ECO:0007669"/>
    <property type="project" value="InterPro"/>
</dbReference>
<feature type="transmembrane region" description="Helical" evidence="6">
    <location>
        <begin position="240"/>
        <end position="260"/>
    </location>
</feature>
<gene>
    <name evidence="8" type="ORF">NA57DRAFT_66876</name>
</gene>
<feature type="transmembrane region" description="Helical" evidence="6">
    <location>
        <begin position="172"/>
        <end position="189"/>
    </location>
</feature>
<comment type="subcellular location">
    <subcellularLocation>
        <location evidence="1">Membrane</location>
        <topology evidence="1">Multi-pass membrane protein</topology>
    </subcellularLocation>
</comment>
<feature type="transmembrane region" description="Helical" evidence="6">
    <location>
        <begin position="335"/>
        <end position="356"/>
    </location>
</feature>
<feature type="region of interest" description="Disordered" evidence="5">
    <location>
        <begin position="60"/>
        <end position="117"/>
    </location>
</feature>
<protein>
    <recommendedName>
        <fullName evidence="7">Cation efflux protein transmembrane domain-containing protein</fullName>
    </recommendedName>
</protein>
<feature type="domain" description="Cation efflux protein transmembrane" evidence="7">
    <location>
        <begin position="181"/>
        <end position="388"/>
    </location>
</feature>
<evidence type="ECO:0000313" key="8">
    <source>
        <dbReference type="EMBL" id="KAF2097254.1"/>
    </source>
</evidence>
<dbReference type="GO" id="GO:0016020">
    <property type="term" value="C:membrane"/>
    <property type="evidence" value="ECO:0007669"/>
    <property type="project" value="UniProtKB-SubCell"/>
</dbReference>
<feature type="region of interest" description="Disordered" evidence="5">
    <location>
        <begin position="1"/>
        <end position="43"/>
    </location>
</feature>
<keyword evidence="2 6" id="KW-0812">Transmembrane</keyword>
<evidence type="ECO:0000256" key="3">
    <source>
        <dbReference type="ARBA" id="ARBA00022989"/>
    </source>
</evidence>
<dbReference type="EMBL" id="ML978128">
    <property type="protein sequence ID" value="KAF2097254.1"/>
    <property type="molecule type" value="Genomic_DNA"/>
</dbReference>
<reference evidence="8" key="1">
    <citation type="journal article" date="2020" name="Stud. Mycol.">
        <title>101 Dothideomycetes genomes: a test case for predicting lifestyles and emergence of pathogens.</title>
        <authorList>
            <person name="Haridas S."/>
            <person name="Albert R."/>
            <person name="Binder M."/>
            <person name="Bloem J."/>
            <person name="Labutti K."/>
            <person name="Salamov A."/>
            <person name="Andreopoulos B."/>
            <person name="Baker S."/>
            <person name="Barry K."/>
            <person name="Bills G."/>
            <person name="Bluhm B."/>
            <person name="Cannon C."/>
            <person name="Castanera R."/>
            <person name="Culley D."/>
            <person name="Daum C."/>
            <person name="Ezra D."/>
            <person name="Gonzalez J."/>
            <person name="Henrissat B."/>
            <person name="Kuo A."/>
            <person name="Liang C."/>
            <person name="Lipzen A."/>
            <person name="Lutzoni F."/>
            <person name="Magnuson J."/>
            <person name="Mondo S."/>
            <person name="Nolan M."/>
            <person name="Ohm R."/>
            <person name="Pangilinan J."/>
            <person name="Park H.-J."/>
            <person name="Ramirez L."/>
            <person name="Alfaro M."/>
            <person name="Sun H."/>
            <person name="Tritt A."/>
            <person name="Yoshinaga Y."/>
            <person name="Zwiers L.-H."/>
            <person name="Turgeon B."/>
            <person name="Goodwin S."/>
            <person name="Spatafora J."/>
            <person name="Crous P."/>
            <person name="Grigoriev I."/>
        </authorList>
    </citation>
    <scope>NUCLEOTIDE SEQUENCE</scope>
    <source>
        <strain evidence="8">CBS 133067</strain>
    </source>
</reference>
<feature type="compositionally biased region" description="Low complexity" evidence="5">
    <location>
        <begin position="60"/>
        <end position="84"/>
    </location>
</feature>
<evidence type="ECO:0000256" key="6">
    <source>
        <dbReference type="SAM" id="Phobius"/>
    </source>
</evidence>